<evidence type="ECO:0000256" key="1">
    <source>
        <dbReference type="ARBA" id="ARBA00022801"/>
    </source>
</evidence>
<proteinExistence type="predicted"/>
<dbReference type="PANTHER" id="PTHR43283">
    <property type="entry name" value="BETA-LACTAMASE-RELATED"/>
    <property type="match status" value="1"/>
</dbReference>
<dbReference type="InterPro" id="IPR012338">
    <property type="entry name" value="Beta-lactam/transpept-like"/>
</dbReference>
<evidence type="ECO:0000313" key="3">
    <source>
        <dbReference type="Proteomes" id="UP001152087"/>
    </source>
</evidence>
<accession>A0A9W8QU61</accession>
<evidence type="ECO:0008006" key="4">
    <source>
        <dbReference type="Google" id="ProtNLM"/>
    </source>
</evidence>
<name>A0A9W8QU61_9HYPO</name>
<protein>
    <recommendedName>
        <fullName evidence="4">Beta-lactamase-related domain-containing protein</fullName>
    </recommendedName>
</protein>
<keyword evidence="1" id="KW-0378">Hydrolase</keyword>
<evidence type="ECO:0000313" key="2">
    <source>
        <dbReference type="EMBL" id="KAJ4177086.1"/>
    </source>
</evidence>
<dbReference type="InterPro" id="IPR050789">
    <property type="entry name" value="Diverse_Enzym_Activities"/>
</dbReference>
<sequence>MSDTTFNRRDFADKLSGHIIELAYRNPDGSLRTDVLPVPENPPVHSGGAGLFSTAADYSAFLQAVLAAGEGQTTILRKDTVDEMFRPQLDGAAKRALQTVLTGNLPFPVTEDFNHGLSGVINTVDVDGRRREGTLTWGGMSSSQWAGIAAVLFVNLMGAGDDVIPKLYRELEEAVYLAISQDSQNQP</sequence>
<dbReference type="SUPFAM" id="SSF56601">
    <property type="entry name" value="beta-lactamase/transpeptidase-like"/>
    <property type="match status" value="1"/>
</dbReference>
<dbReference type="Proteomes" id="UP001152087">
    <property type="component" value="Unassembled WGS sequence"/>
</dbReference>
<dbReference type="Gene3D" id="3.40.710.10">
    <property type="entry name" value="DD-peptidase/beta-lactamase superfamily"/>
    <property type="match status" value="1"/>
</dbReference>
<dbReference type="PANTHER" id="PTHR43283:SF17">
    <property type="entry name" value="(LOVD), PUTATIVE (AFU_ORTHOLOGUE AFUA_5G00920)-RELATED"/>
    <property type="match status" value="1"/>
</dbReference>
<organism evidence="2 3">
    <name type="scientific">Fusarium falciforme</name>
    <dbReference type="NCBI Taxonomy" id="195108"/>
    <lineage>
        <taxon>Eukaryota</taxon>
        <taxon>Fungi</taxon>
        <taxon>Dikarya</taxon>
        <taxon>Ascomycota</taxon>
        <taxon>Pezizomycotina</taxon>
        <taxon>Sordariomycetes</taxon>
        <taxon>Hypocreomycetidae</taxon>
        <taxon>Hypocreales</taxon>
        <taxon>Nectriaceae</taxon>
        <taxon>Fusarium</taxon>
        <taxon>Fusarium solani species complex</taxon>
    </lineage>
</organism>
<reference evidence="2" key="1">
    <citation type="submission" date="2022-09" db="EMBL/GenBank/DDBJ databases">
        <title>Fusarium specimens isolated from Avocado Roots.</title>
        <authorList>
            <person name="Stajich J."/>
            <person name="Roper C."/>
            <person name="Heimlech-Rivalta G."/>
        </authorList>
    </citation>
    <scope>NUCLEOTIDE SEQUENCE</scope>
    <source>
        <strain evidence="2">A02</strain>
    </source>
</reference>
<dbReference type="EMBL" id="JAOQAV010000130">
    <property type="protein sequence ID" value="KAJ4177086.1"/>
    <property type="molecule type" value="Genomic_DNA"/>
</dbReference>
<dbReference type="GO" id="GO:0016787">
    <property type="term" value="F:hydrolase activity"/>
    <property type="evidence" value="ECO:0007669"/>
    <property type="project" value="UniProtKB-KW"/>
</dbReference>
<gene>
    <name evidence="2" type="ORF">NW755_014055</name>
</gene>
<dbReference type="AlphaFoldDB" id="A0A9W8QU61"/>
<comment type="caution">
    <text evidence="2">The sequence shown here is derived from an EMBL/GenBank/DDBJ whole genome shotgun (WGS) entry which is preliminary data.</text>
</comment>
<keyword evidence="3" id="KW-1185">Reference proteome</keyword>